<proteinExistence type="predicted"/>
<protein>
    <submittedName>
        <fullName evidence="1">Glutamate receptor 1</fullName>
    </submittedName>
</protein>
<dbReference type="Proteomes" id="UP001228049">
    <property type="component" value="Unassembled WGS sequence"/>
</dbReference>
<organism evidence="1 2">
    <name type="scientific">Dissostichus eleginoides</name>
    <name type="common">Patagonian toothfish</name>
    <name type="synonym">Dissostichus amissus</name>
    <dbReference type="NCBI Taxonomy" id="100907"/>
    <lineage>
        <taxon>Eukaryota</taxon>
        <taxon>Metazoa</taxon>
        <taxon>Chordata</taxon>
        <taxon>Craniata</taxon>
        <taxon>Vertebrata</taxon>
        <taxon>Euteleostomi</taxon>
        <taxon>Actinopterygii</taxon>
        <taxon>Neopterygii</taxon>
        <taxon>Teleostei</taxon>
        <taxon>Neoteleostei</taxon>
        <taxon>Acanthomorphata</taxon>
        <taxon>Eupercaria</taxon>
        <taxon>Perciformes</taxon>
        <taxon>Notothenioidei</taxon>
        <taxon>Nototheniidae</taxon>
        <taxon>Dissostichus</taxon>
    </lineage>
</organism>
<keyword evidence="1" id="KW-0675">Receptor</keyword>
<dbReference type="EMBL" id="JASDAP010000004">
    <property type="protein sequence ID" value="KAK1904872.1"/>
    <property type="molecule type" value="Genomic_DNA"/>
</dbReference>
<reference evidence="1" key="1">
    <citation type="submission" date="2023-04" db="EMBL/GenBank/DDBJ databases">
        <title>Chromosome-level genome of Chaenocephalus aceratus.</title>
        <authorList>
            <person name="Park H."/>
        </authorList>
    </citation>
    <scope>NUCLEOTIDE SEQUENCE</scope>
    <source>
        <strain evidence="1">DE</strain>
        <tissue evidence="1">Muscle</tissue>
    </source>
</reference>
<keyword evidence="2" id="KW-1185">Reference proteome</keyword>
<dbReference type="PROSITE" id="PS51257">
    <property type="entry name" value="PROKAR_LIPOPROTEIN"/>
    <property type="match status" value="1"/>
</dbReference>
<sequence length="112" mass="12736">MSHIKRLSSSVCDDPLVSRGIAHVQMSFLSCIYAYKGGLFPTESHEYEVFRFALSHHQDIPKLVPQELVWAGFLTHCPGKHLFSRRRGNVSNQIGNVARNSEEERQWPSVKG</sequence>
<comment type="caution">
    <text evidence="1">The sequence shown here is derived from an EMBL/GenBank/DDBJ whole genome shotgun (WGS) entry which is preliminary data.</text>
</comment>
<evidence type="ECO:0000313" key="1">
    <source>
        <dbReference type="EMBL" id="KAK1904872.1"/>
    </source>
</evidence>
<feature type="non-terminal residue" evidence="1">
    <location>
        <position position="112"/>
    </location>
</feature>
<name>A0AAD9CMN1_DISEL</name>
<evidence type="ECO:0000313" key="2">
    <source>
        <dbReference type="Proteomes" id="UP001228049"/>
    </source>
</evidence>
<dbReference type="AlphaFoldDB" id="A0AAD9CMN1"/>
<gene>
    <name evidence="1" type="ORF">KUDE01_012053</name>
</gene>
<accession>A0AAD9CMN1</accession>